<sequence length="235" mass="26378">MTLQEVMEKLEAMGSEQTKKTFMRHGAAEPLFGVKIGDMKKLVKSVKKDQELVQDLYNTGNSDAMYLAGLSVNPSQLTKEQLQEWVQKAYWHMIAEYTVAGAAAESPFAMELAMEWIDSEEEMIAACGWSTYANYVTITPDDELDFEEIRSLLVRIKNTIHEEKNRARYAMNCFLICVGGSVLPLTEEVIEVARHIGKVNVDVGNTACKVPLAVDYIKKIEQRGKLGAKKKTCIC</sequence>
<proteinExistence type="predicted"/>
<gene>
    <name evidence="1" type="ORF">DFR59_1088</name>
</gene>
<dbReference type="PANTHER" id="PTHR41291">
    <property type="entry name" value="DNA ALKYLATION REPAIR PROTEIN"/>
    <property type="match status" value="1"/>
</dbReference>
<protein>
    <submittedName>
        <fullName evidence="1">3-methyladenine DNA glycosylase AlkD</fullName>
    </submittedName>
</protein>
<dbReference type="Gene3D" id="1.25.10.90">
    <property type="match status" value="1"/>
</dbReference>
<evidence type="ECO:0000313" key="2">
    <source>
        <dbReference type="Proteomes" id="UP000255326"/>
    </source>
</evidence>
<dbReference type="EMBL" id="QQAY01000008">
    <property type="protein sequence ID" value="RDI41358.1"/>
    <property type="molecule type" value="Genomic_DNA"/>
</dbReference>
<evidence type="ECO:0000313" key="1">
    <source>
        <dbReference type="EMBL" id="RDI41358.1"/>
    </source>
</evidence>
<dbReference type="InterPro" id="IPR014825">
    <property type="entry name" value="DNA_alkylation"/>
</dbReference>
<accession>A0A370GC49</accession>
<reference evidence="1 2" key="1">
    <citation type="submission" date="2018-07" db="EMBL/GenBank/DDBJ databases">
        <title>Genomic Encyclopedia of Type Strains, Phase IV (KMG-IV): sequencing the most valuable type-strain genomes for metagenomic binning, comparative biology and taxonomic classification.</title>
        <authorList>
            <person name="Goeker M."/>
        </authorList>
    </citation>
    <scope>NUCLEOTIDE SEQUENCE [LARGE SCALE GENOMIC DNA]</scope>
    <source>
        <strain evidence="1 2">DSM 25281</strain>
    </source>
</reference>
<dbReference type="OrthoDB" id="9801369at2"/>
<dbReference type="Pfam" id="PF08713">
    <property type="entry name" value="DNA_alkylation"/>
    <property type="match status" value="1"/>
</dbReference>
<keyword evidence="2" id="KW-1185">Reference proteome</keyword>
<dbReference type="AlphaFoldDB" id="A0A370GC49"/>
<dbReference type="PANTHER" id="PTHR41291:SF1">
    <property type="entry name" value="DNA ALKYLATION REPAIR PROTEIN"/>
    <property type="match status" value="1"/>
</dbReference>
<dbReference type="SUPFAM" id="SSF48371">
    <property type="entry name" value="ARM repeat"/>
    <property type="match status" value="1"/>
</dbReference>
<dbReference type="RefSeq" id="WP_114746024.1">
    <property type="nucleotide sequence ID" value="NZ_QQAY01000008.1"/>
</dbReference>
<organism evidence="1 2">
    <name type="scientific">Falsibacillus pallidus</name>
    <dbReference type="NCBI Taxonomy" id="493781"/>
    <lineage>
        <taxon>Bacteria</taxon>
        <taxon>Bacillati</taxon>
        <taxon>Bacillota</taxon>
        <taxon>Bacilli</taxon>
        <taxon>Bacillales</taxon>
        <taxon>Bacillaceae</taxon>
        <taxon>Falsibacillus</taxon>
    </lineage>
</organism>
<dbReference type="InterPro" id="IPR016024">
    <property type="entry name" value="ARM-type_fold"/>
</dbReference>
<comment type="caution">
    <text evidence="1">The sequence shown here is derived from an EMBL/GenBank/DDBJ whole genome shotgun (WGS) entry which is preliminary data.</text>
</comment>
<dbReference type="CDD" id="cd06561">
    <property type="entry name" value="AlkD_like"/>
    <property type="match status" value="1"/>
</dbReference>
<dbReference type="Proteomes" id="UP000255326">
    <property type="component" value="Unassembled WGS sequence"/>
</dbReference>
<name>A0A370GC49_9BACI</name>